<evidence type="ECO:0000256" key="1">
    <source>
        <dbReference type="ARBA" id="ARBA00004328"/>
    </source>
</evidence>
<accession>A0A6J5MBM4</accession>
<name>A0A6J5MBM4_9CAUD</name>
<feature type="domain" description="Phage capsid-like C-terminal" evidence="3">
    <location>
        <begin position="124"/>
        <end position="356"/>
    </location>
</feature>
<gene>
    <name evidence="4" type="ORF">UFOVP463_12</name>
</gene>
<proteinExistence type="predicted"/>
<evidence type="ECO:0000259" key="3">
    <source>
        <dbReference type="Pfam" id="PF05065"/>
    </source>
</evidence>
<dbReference type="InterPro" id="IPR024455">
    <property type="entry name" value="Phage_capsid"/>
</dbReference>
<sequence>MELENQIGQMAENVKSIKDDTTNAIADLKSDIKVTRDEMQNQIDGVLASQKKAAKKEVKFIDELIIEKLDGRMDEMEKSMKSNGKFRLDLSEAKSMTLSASLTGDAQASYAPNASVLPSQAINFRDLIPTVRSTSGLYVFYKETATTNNIGAQTEGSNKGENSYALSEVKVVNDYIAGFSTFSKQMARSLPFLSTTLPRMLTRDFYKAENSAFYTTVSGAATGSTTTAETVDLKQLVDYIGNQKSANFVASFALVSPTQMGRLLKETITAGYYAGNGSVIVSPNGGITIWGVPVIAASWVADDKVLILDNNFCERVEVEGLAIEFSYENASNFQQNMVTARIECYEDVNLMQPTSAIFADLGNV</sequence>
<dbReference type="SUPFAM" id="SSF56563">
    <property type="entry name" value="Major capsid protein gp5"/>
    <property type="match status" value="1"/>
</dbReference>
<dbReference type="GO" id="GO:0044423">
    <property type="term" value="C:virion component"/>
    <property type="evidence" value="ECO:0007669"/>
    <property type="project" value="UniProtKB-KW"/>
</dbReference>
<organism evidence="4">
    <name type="scientific">uncultured Caudovirales phage</name>
    <dbReference type="NCBI Taxonomy" id="2100421"/>
    <lineage>
        <taxon>Viruses</taxon>
        <taxon>Duplodnaviria</taxon>
        <taxon>Heunggongvirae</taxon>
        <taxon>Uroviricota</taxon>
        <taxon>Caudoviricetes</taxon>
        <taxon>Peduoviridae</taxon>
        <taxon>Maltschvirus</taxon>
        <taxon>Maltschvirus maltsch</taxon>
    </lineage>
</organism>
<keyword evidence="2" id="KW-0946">Virion</keyword>
<evidence type="ECO:0000313" key="4">
    <source>
        <dbReference type="EMBL" id="CAB4144008.1"/>
    </source>
</evidence>
<dbReference type="EMBL" id="LR796433">
    <property type="protein sequence ID" value="CAB4144008.1"/>
    <property type="molecule type" value="Genomic_DNA"/>
</dbReference>
<dbReference type="NCBIfam" id="TIGR01554">
    <property type="entry name" value="major_cap_HK97"/>
    <property type="match status" value="1"/>
</dbReference>
<dbReference type="Gene3D" id="3.30.2320.10">
    <property type="entry name" value="hypothetical protein PF0899 domain"/>
    <property type="match status" value="1"/>
</dbReference>
<dbReference type="InterPro" id="IPR054612">
    <property type="entry name" value="Phage_capsid-like_C"/>
</dbReference>
<protein>
    <submittedName>
        <fullName evidence="4">Major_cap_HK97, phage major capsid protein, HK97 family</fullName>
    </submittedName>
</protein>
<evidence type="ECO:0000256" key="2">
    <source>
        <dbReference type="ARBA" id="ARBA00022844"/>
    </source>
</evidence>
<dbReference type="Gene3D" id="3.30.2400.10">
    <property type="entry name" value="Major capsid protein gp5"/>
    <property type="match status" value="1"/>
</dbReference>
<comment type="subcellular location">
    <subcellularLocation>
        <location evidence="1">Virion</location>
    </subcellularLocation>
</comment>
<reference evidence="4" key="1">
    <citation type="submission" date="2020-04" db="EMBL/GenBank/DDBJ databases">
        <authorList>
            <person name="Chiriac C."/>
            <person name="Salcher M."/>
            <person name="Ghai R."/>
            <person name="Kavagutti S V."/>
        </authorList>
    </citation>
    <scope>NUCLEOTIDE SEQUENCE</scope>
</reference>
<dbReference type="Pfam" id="PF05065">
    <property type="entry name" value="Phage_capsid"/>
    <property type="match status" value="1"/>
</dbReference>